<organism evidence="2 3">
    <name type="scientific">Streptomyces sp. 900105245</name>
    <dbReference type="NCBI Taxonomy" id="3154379"/>
    <lineage>
        <taxon>Bacteria</taxon>
        <taxon>Bacillati</taxon>
        <taxon>Actinomycetota</taxon>
        <taxon>Actinomycetes</taxon>
        <taxon>Kitasatosporales</taxon>
        <taxon>Streptomycetaceae</taxon>
        <taxon>Streptomyces</taxon>
    </lineage>
</organism>
<name>A0ABV1UHM8_9ACTN</name>
<dbReference type="EMBL" id="JBEPAZ010000054">
    <property type="protein sequence ID" value="MER6433204.1"/>
    <property type="molecule type" value="Genomic_DNA"/>
</dbReference>
<accession>A0ABV1UHM8</accession>
<keyword evidence="1" id="KW-0812">Transmembrane</keyword>
<feature type="transmembrane region" description="Helical" evidence="1">
    <location>
        <begin position="69"/>
        <end position="87"/>
    </location>
</feature>
<proteinExistence type="predicted"/>
<evidence type="ECO:0000256" key="1">
    <source>
        <dbReference type="SAM" id="Phobius"/>
    </source>
</evidence>
<sequence>MRSFLTILAADGKAKGGPIDMSDGFKDFFQTIGMTGGGLVTKGIAAVIAIIAVRMLFQLSADPKGALRKGSMAIGTLFVAVVLALYGDSLFSTVTSAKG</sequence>
<keyword evidence="3" id="KW-1185">Reference proteome</keyword>
<gene>
    <name evidence="2" type="ORF">ABT272_36600</name>
</gene>
<evidence type="ECO:0000313" key="2">
    <source>
        <dbReference type="EMBL" id="MER6433204.1"/>
    </source>
</evidence>
<protein>
    <submittedName>
        <fullName evidence="2">Uncharacterized protein</fullName>
    </submittedName>
</protein>
<comment type="caution">
    <text evidence="2">The sequence shown here is derived from an EMBL/GenBank/DDBJ whole genome shotgun (WGS) entry which is preliminary data.</text>
</comment>
<dbReference type="Proteomes" id="UP001470023">
    <property type="component" value="Unassembled WGS sequence"/>
</dbReference>
<evidence type="ECO:0000313" key="3">
    <source>
        <dbReference type="Proteomes" id="UP001470023"/>
    </source>
</evidence>
<dbReference type="RefSeq" id="WP_352065460.1">
    <property type="nucleotide sequence ID" value="NZ_JBEPAZ010000054.1"/>
</dbReference>
<reference evidence="2 3" key="1">
    <citation type="submission" date="2024-06" db="EMBL/GenBank/DDBJ databases">
        <title>The Natural Products Discovery Center: Release of the First 8490 Sequenced Strains for Exploring Actinobacteria Biosynthetic Diversity.</title>
        <authorList>
            <person name="Kalkreuter E."/>
            <person name="Kautsar S.A."/>
            <person name="Yang D."/>
            <person name="Bader C.D."/>
            <person name="Teijaro C.N."/>
            <person name="Fluegel L."/>
            <person name="Davis C.M."/>
            <person name="Simpson J.R."/>
            <person name="Lauterbach L."/>
            <person name="Steele A.D."/>
            <person name="Gui C."/>
            <person name="Meng S."/>
            <person name="Li G."/>
            <person name="Viehrig K."/>
            <person name="Ye F."/>
            <person name="Su P."/>
            <person name="Kiefer A.F."/>
            <person name="Nichols A."/>
            <person name="Cepeda A.J."/>
            <person name="Yan W."/>
            <person name="Fan B."/>
            <person name="Jiang Y."/>
            <person name="Adhikari A."/>
            <person name="Zheng C.-J."/>
            <person name="Schuster L."/>
            <person name="Cowan T.M."/>
            <person name="Smanski M.J."/>
            <person name="Chevrette M.G."/>
            <person name="De Carvalho L.P.S."/>
            <person name="Shen B."/>
        </authorList>
    </citation>
    <scope>NUCLEOTIDE SEQUENCE [LARGE SCALE GENOMIC DNA]</scope>
    <source>
        <strain evidence="2 3">NPDC001166</strain>
    </source>
</reference>
<feature type="transmembrane region" description="Helical" evidence="1">
    <location>
        <begin position="32"/>
        <end position="57"/>
    </location>
</feature>
<keyword evidence="1" id="KW-0472">Membrane</keyword>
<keyword evidence="1" id="KW-1133">Transmembrane helix</keyword>